<dbReference type="OrthoDB" id="5979581at2759"/>
<dbReference type="Gene3D" id="3.30.200.20">
    <property type="entry name" value="Phosphorylase Kinase, domain 1"/>
    <property type="match status" value="1"/>
</dbReference>
<dbReference type="GO" id="GO:0043484">
    <property type="term" value="P:regulation of RNA splicing"/>
    <property type="evidence" value="ECO:0007669"/>
    <property type="project" value="TreeGrafter"/>
</dbReference>
<organism evidence="7 8">
    <name type="scientific">Stachybotrys chartarum (strain CBS 109288 / IBT 7711)</name>
    <name type="common">Toxic black mold</name>
    <name type="synonym">Stilbospora chartarum</name>
    <dbReference type="NCBI Taxonomy" id="1280523"/>
    <lineage>
        <taxon>Eukaryota</taxon>
        <taxon>Fungi</taxon>
        <taxon>Dikarya</taxon>
        <taxon>Ascomycota</taxon>
        <taxon>Pezizomycotina</taxon>
        <taxon>Sordariomycetes</taxon>
        <taxon>Hypocreomycetidae</taxon>
        <taxon>Hypocreales</taxon>
        <taxon>Stachybotryaceae</taxon>
        <taxon>Stachybotrys</taxon>
    </lineage>
</organism>
<dbReference type="PANTHER" id="PTHR45646">
    <property type="entry name" value="SERINE/THREONINE-PROTEIN KINASE DOA-RELATED"/>
    <property type="match status" value="1"/>
</dbReference>
<name>A0A084B6I5_STACB</name>
<dbReference type="SMART" id="SM00220">
    <property type="entry name" value="S_TKc"/>
    <property type="match status" value="1"/>
</dbReference>
<dbReference type="GO" id="GO:0005634">
    <property type="term" value="C:nucleus"/>
    <property type="evidence" value="ECO:0007669"/>
    <property type="project" value="TreeGrafter"/>
</dbReference>
<keyword evidence="8" id="KW-1185">Reference proteome</keyword>
<evidence type="ECO:0000256" key="2">
    <source>
        <dbReference type="ARBA" id="ARBA00022679"/>
    </source>
</evidence>
<dbReference type="SUPFAM" id="SSF56112">
    <property type="entry name" value="Protein kinase-like (PK-like)"/>
    <property type="match status" value="1"/>
</dbReference>
<keyword evidence="5" id="KW-0067">ATP-binding</keyword>
<dbReference type="HOGENOM" id="CLU_000288_81_2_1"/>
<evidence type="ECO:0000256" key="1">
    <source>
        <dbReference type="ARBA" id="ARBA00022527"/>
    </source>
</evidence>
<evidence type="ECO:0000256" key="3">
    <source>
        <dbReference type="ARBA" id="ARBA00022741"/>
    </source>
</evidence>
<keyword evidence="2" id="KW-0808">Transferase</keyword>
<evidence type="ECO:0000256" key="4">
    <source>
        <dbReference type="ARBA" id="ARBA00022777"/>
    </source>
</evidence>
<dbReference type="Gene3D" id="1.10.510.10">
    <property type="entry name" value="Transferase(Phosphotransferase) domain 1"/>
    <property type="match status" value="1"/>
</dbReference>
<keyword evidence="3" id="KW-0547">Nucleotide-binding</keyword>
<evidence type="ECO:0000259" key="6">
    <source>
        <dbReference type="PROSITE" id="PS50011"/>
    </source>
</evidence>
<accession>A0A084B6I5</accession>
<dbReference type="Proteomes" id="UP000028045">
    <property type="component" value="Unassembled WGS sequence"/>
</dbReference>
<protein>
    <recommendedName>
        <fullName evidence="6">Protein kinase domain-containing protein</fullName>
    </recommendedName>
</protein>
<dbReference type="InterPro" id="IPR011009">
    <property type="entry name" value="Kinase-like_dom_sf"/>
</dbReference>
<evidence type="ECO:0000313" key="8">
    <source>
        <dbReference type="Proteomes" id="UP000028045"/>
    </source>
</evidence>
<feature type="domain" description="Protein kinase" evidence="6">
    <location>
        <begin position="27"/>
        <end position="403"/>
    </location>
</feature>
<evidence type="ECO:0000313" key="7">
    <source>
        <dbReference type="EMBL" id="KEY73164.1"/>
    </source>
</evidence>
<sequence>MNPRKSLGLRNWSHHPVHLQDVLNKRYQVIHKLGSGGYANVWLCRDMSANAPKYVATKIIMAEGSTAECAESRVIKLVEAGCERETTATNLSLPLDQFEINGPNGTHSLRKICHEAVQAMATLHAHGICHGDFRPANILARIGGFDGLSEKAVLGVLGTPSTTKVTTVSGESHDVEGAPKYLLYPINWDEVLANPGETKLMTGSACLTDFGESFHMSTPPATVGTPQVYCSPEQVLEQKVGGGTDVWALGCTLFEIRTGRKLFDTFENDRDECLCKIATILGKYPEPWWSKTWELRRQFFEDNVDAAGMVVEVKQEWSTEQTNHAEVEGNESHVVILGRAESRSLQEALSRRLVYESNHGTEALHRDISTEETEVFADLLAQLLEYDAEKRPSANDVLQYRWFTMGAQ</sequence>
<keyword evidence="1" id="KW-0723">Serine/threonine-protein kinase</keyword>
<dbReference type="InterPro" id="IPR000719">
    <property type="entry name" value="Prot_kinase_dom"/>
</dbReference>
<dbReference type="EMBL" id="KL647898">
    <property type="protein sequence ID" value="KEY73164.1"/>
    <property type="molecule type" value="Genomic_DNA"/>
</dbReference>
<dbReference type="AlphaFoldDB" id="A0A084B6I5"/>
<dbReference type="PANTHER" id="PTHR45646:SF11">
    <property type="entry name" value="SERINE_THREONINE-PROTEIN KINASE DOA"/>
    <property type="match status" value="1"/>
</dbReference>
<gene>
    <name evidence="7" type="ORF">S7711_04130</name>
</gene>
<dbReference type="PROSITE" id="PS50011">
    <property type="entry name" value="PROTEIN_KINASE_DOM"/>
    <property type="match status" value="1"/>
</dbReference>
<keyword evidence="4" id="KW-0418">Kinase</keyword>
<dbReference type="GO" id="GO:0005524">
    <property type="term" value="F:ATP binding"/>
    <property type="evidence" value="ECO:0007669"/>
    <property type="project" value="UniProtKB-KW"/>
</dbReference>
<proteinExistence type="predicted"/>
<dbReference type="Pfam" id="PF00069">
    <property type="entry name" value="Pkinase"/>
    <property type="match status" value="1"/>
</dbReference>
<evidence type="ECO:0000256" key="5">
    <source>
        <dbReference type="ARBA" id="ARBA00022840"/>
    </source>
</evidence>
<dbReference type="InterPro" id="IPR051175">
    <property type="entry name" value="CLK_kinases"/>
</dbReference>
<reference evidence="7 8" key="1">
    <citation type="journal article" date="2014" name="BMC Genomics">
        <title>Comparative genome sequencing reveals chemotype-specific gene clusters in the toxigenic black mold Stachybotrys.</title>
        <authorList>
            <person name="Semeiks J."/>
            <person name="Borek D."/>
            <person name="Otwinowski Z."/>
            <person name="Grishin N.V."/>
        </authorList>
    </citation>
    <scope>NUCLEOTIDE SEQUENCE [LARGE SCALE GENOMIC DNA]</scope>
    <source>
        <strain evidence="8">CBS 109288 / IBT 7711</strain>
    </source>
</reference>
<dbReference type="GO" id="GO:0004674">
    <property type="term" value="F:protein serine/threonine kinase activity"/>
    <property type="evidence" value="ECO:0007669"/>
    <property type="project" value="UniProtKB-KW"/>
</dbReference>